<proteinExistence type="predicted"/>
<comment type="caution">
    <text evidence="1">The sequence shown here is derived from an EMBL/GenBank/DDBJ whole genome shotgun (WGS) entry which is preliminary data.</text>
</comment>
<reference evidence="1 2" key="1">
    <citation type="journal article" date="2021" name="Environ. Microbiol.">
        <title>Gene family expansions and transcriptome signatures uncover fungal adaptations to wood decay.</title>
        <authorList>
            <person name="Hage H."/>
            <person name="Miyauchi S."/>
            <person name="Viragh M."/>
            <person name="Drula E."/>
            <person name="Min B."/>
            <person name="Chaduli D."/>
            <person name="Navarro D."/>
            <person name="Favel A."/>
            <person name="Norest M."/>
            <person name="Lesage-Meessen L."/>
            <person name="Balint B."/>
            <person name="Merenyi Z."/>
            <person name="de Eugenio L."/>
            <person name="Morin E."/>
            <person name="Martinez A.T."/>
            <person name="Baldrian P."/>
            <person name="Stursova M."/>
            <person name="Martinez M.J."/>
            <person name="Novotny C."/>
            <person name="Magnuson J.K."/>
            <person name="Spatafora J.W."/>
            <person name="Maurice S."/>
            <person name="Pangilinan J."/>
            <person name="Andreopoulos W."/>
            <person name="LaButti K."/>
            <person name="Hundley H."/>
            <person name="Na H."/>
            <person name="Kuo A."/>
            <person name="Barry K."/>
            <person name="Lipzen A."/>
            <person name="Henrissat B."/>
            <person name="Riley R."/>
            <person name="Ahrendt S."/>
            <person name="Nagy L.G."/>
            <person name="Grigoriev I.V."/>
            <person name="Martin F."/>
            <person name="Rosso M.N."/>
        </authorList>
    </citation>
    <scope>NUCLEOTIDE SEQUENCE [LARGE SCALE GENOMIC DNA]</scope>
    <source>
        <strain evidence="1 2">CIRM-BRFM 1785</strain>
    </source>
</reference>
<dbReference type="EMBL" id="JADCUA010000023">
    <property type="protein sequence ID" value="KAH9832012.1"/>
    <property type="molecule type" value="Genomic_DNA"/>
</dbReference>
<evidence type="ECO:0008006" key="3">
    <source>
        <dbReference type="Google" id="ProtNLM"/>
    </source>
</evidence>
<sequence length="160" mass="18658">MFPLELWDHVVDFLWTDPPTLLSCALTCKAWLPASQHHLRRQTTMTIRNETMLKCIANVLCSRRSRRLFELVETVRVVEDPTRPFVRTVPFRLPASALPALTRIVMENICWMIPAQEPHHQFFESLSVLARAHEKGAGAIELVQCRFRRVHAYARRLESR</sequence>
<keyword evidence="2" id="KW-1185">Reference proteome</keyword>
<gene>
    <name evidence="1" type="ORF">C8Q71DRAFT_277088</name>
</gene>
<evidence type="ECO:0000313" key="1">
    <source>
        <dbReference type="EMBL" id="KAH9832012.1"/>
    </source>
</evidence>
<organism evidence="1 2">
    <name type="scientific">Rhodofomes roseus</name>
    <dbReference type="NCBI Taxonomy" id="34475"/>
    <lineage>
        <taxon>Eukaryota</taxon>
        <taxon>Fungi</taxon>
        <taxon>Dikarya</taxon>
        <taxon>Basidiomycota</taxon>
        <taxon>Agaricomycotina</taxon>
        <taxon>Agaricomycetes</taxon>
        <taxon>Polyporales</taxon>
        <taxon>Rhodofomes</taxon>
    </lineage>
</organism>
<dbReference type="RefSeq" id="XP_047775058.1">
    <property type="nucleotide sequence ID" value="XM_047917467.1"/>
</dbReference>
<dbReference type="GeneID" id="71998199"/>
<accession>A0ABQ8K515</accession>
<dbReference type="InterPro" id="IPR036047">
    <property type="entry name" value="F-box-like_dom_sf"/>
</dbReference>
<dbReference type="Proteomes" id="UP000814176">
    <property type="component" value="Unassembled WGS sequence"/>
</dbReference>
<dbReference type="SUPFAM" id="SSF81383">
    <property type="entry name" value="F-box domain"/>
    <property type="match status" value="1"/>
</dbReference>
<evidence type="ECO:0000313" key="2">
    <source>
        <dbReference type="Proteomes" id="UP000814176"/>
    </source>
</evidence>
<name>A0ABQ8K515_9APHY</name>
<protein>
    <recommendedName>
        <fullName evidence="3">F-box domain-containing protein</fullName>
    </recommendedName>
</protein>